<dbReference type="GO" id="GO:0016020">
    <property type="term" value="C:membrane"/>
    <property type="evidence" value="ECO:0007669"/>
    <property type="project" value="InterPro"/>
</dbReference>
<dbReference type="PROSITE" id="PS51782">
    <property type="entry name" value="LYSM"/>
    <property type="match status" value="3"/>
</dbReference>
<gene>
    <name evidence="4" type="primary">mltD</name>
    <name evidence="4" type="ORF">WG78_09665</name>
</gene>
<dbReference type="InterPro" id="IPR018392">
    <property type="entry name" value="LysM"/>
</dbReference>
<dbReference type="CDD" id="cd00118">
    <property type="entry name" value="LysM"/>
    <property type="match status" value="2"/>
</dbReference>
<dbReference type="SMART" id="SM00257">
    <property type="entry name" value="LysM"/>
    <property type="match status" value="3"/>
</dbReference>
<feature type="domain" description="LysM" evidence="3">
    <location>
        <begin position="337"/>
        <end position="381"/>
    </location>
</feature>
<dbReference type="PATRIC" id="fig|857265.3.peg.1989"/>
<accession>A0A0N0XKL1</accession>
<dbReference type="AlphaFoldDB" id="A0A0N0XKL1"/>
<evidence type="ECO:0000313" key="4">
    <source>
        <dbReference type="EMBL" id="KPC53347.1"/>
    </source>
</evidence>
<dbReference type="Gene3D" id="3.10.350.10">
    <property type="entry name" value="LysM domain"/>
    <property type="match status" value="3"/>
</dbReference>
<dbReference type="EMBL" id="LAQT01000007">
    <property type="protein sequence ID" value="KPC53347.1"/>
    <property type="molecule type" value="Genomic_DNA"/>
</dbReference>
<dbReference type="SUPFAM" id="SSF53955">
    <property type="entry name" value="Lysozyme-like"/>
    <property type="match status" value="1"/>
</dbReference>
<proteinExistence type="inferred from homology"/>
<dbReference type="InterPro" id="IPR023346">
    <property type="entry name" value="Lysozyme-like_dom_sf"/>
</dbReference>
<evidence type="ECO:0000256" key="2">
    <source>
        <dbReference type="SAM" id="SignalP"/>
    </source>
</evidence>
<keyword evidence="4" id="KW-0456">Lyase</keyword>
<feature type="signal peptide" evidence="2">
    <location>
        <begin position="1"/>
        <end position="20"/>
    </location>
</feature>
<dbReference type="GO" id="GO:0008932">
    <property type="term" value="F:lytic endotransglycosylase activity"/>
    <property type="evidence" value="ECO:0007669"/>
    <property type="project" value="TreeGrafter"/>
</dbReference>
<dbReference type="PROSITE" id="PS00922">
    <property type="entry name" value="TRANSGLYCOSYLASE"/>
    <property type="match status" value="1"/>
</dbReference>
<keyword evidence="5" id="KW-1185">Reference proteome</keyword>
<dbReference type="SUPFAM" id="SSF54106">
    <property type="entry name" value="LysM domain"/>
    <property type="match status" value="3"/>
</dbReference>
<dbReference type="InterPro" id="IPR000189">
    <property type="entry name" value="Transglyc_AS"/>
</dbReference>
<feature type="domain" description="LysM" evidence="3">
    <location>
        <begin position="508"/>
        <end position="553"/>
    </location>
</feature>
<dbReference type="Pfam" id="PF01464">
    <property type="entry name" value="SLT"/>
    <property type="match status" value="1"/>
</dbReference>
<dbReference type="Gene3D" id="1.10.530.10">
    <property type="match status" value="1"/>
</dbReference>
<feature type="chain" id="PRO_5005863085" evidence="2">
    <location>
        <begin position="21"/>
        <end position="553"/>
    </location>
</feature>
<comment type="similarity">
    <text evidence="1">Belongs to the transglycosylase Slt family.</text>
</comment>
<reference evidence="4 5" key="1">
    <citation type="submission" date="2015-07" db="EMBL/GenBank/DDBJ databases">
        <title>Draft genome sequence of the Amantichitinum ursilacus IGB-41, a new chitin-degrading bacterium.</title>
        <authorList>
            <person name="Kirstahler P."/>
            <person name="Guenther M."/>
            <person name="Grumaz C."/>
            <person name="Rupp S."/>
            <person name="Zibek S."/>
            <person name="Sohn K."/>
        </authorList>
    </citation>
    <scope>NUCLEOTIDE SEQUENCE [LARGE SCALE GENOMIC DNA]</scope>
    <source>
        <strain evidence="4 5">IGB-41</strain>
    </source>
</reference>
<evidence type="ECO:0000256" key="1">
    <source>
        <dbReference type="ARBA" id="ARBA00007734"/>
    </source>
</evidence>
<dbReference type="CDD" id="cd16894">
    <property type="entry name" value="MltD-like"/>
    <property type="match status" value="1"/>
</dbReference>
<dbReference type="GO" id="GO:0000270">
    <property type="term" value="P:peptidoglycan metabolic process"/>
    <property type="evidence" value="ECO:0007669"/>
    <property type="project" value="InterPro"/>
</dbReference>
<dbReference type="InterPro" id="IPR036779">
    <property type="entry name" value="LysM_dom_sf"/>
</dbReference>
<evidence type="ECO:0000259" key="3">
    <source>
        <dbReference type="PROSITE" id="PS51782"/>
    </source>
</evidence>
<evidence type="ECO:0000313" key="5">
    <source>
        <dbReference type="Proteomes" id="UP000037939"/>
    </source>
</evidence>
<dbReference type="EC" id="4.2.2.-" evidence="4"/>
<keyword evidence="2" id="KW-0732">Signal</keyword>
<dbReference type="Proteomes" id="UP000037939">
    <property type="component" value="Unassembled WGS sequence"/>
</dbReference>
<organism evidence="4 5">
    <name type="scientific">Amantichitinum ursilacus</name>
    <dbReference type="NCBI Taxonomy" id="857265"/>
    <lineage>
        <taxon>Bacteria</taxon>
        <taxon>Pseudomonadati</taxon>
        <taxon>Pseudomonadota</taxon>
        <taxon>Betaproteobacteria</taxon>
        <taxon>Neisseriales</taxon>
        <taxon>Chitinibacteraceae</taxon>
        <taxon>Amantichitinum</taxon>
    </lineage>
</organism>
<feature type="domain" description="LysM" evidence="3">
    <location>
        <begin position="449"/>
        <end position="492"/>
    </location>
</feature>
<sequence length="553" mass="60809">MKYRLLAGLLLGLFSAAAMAEDISGTVTRIDYQLRDPAFSLSDDTAQTVSTLFGDDSVASIHYDNLWDRVRGGFALQDVDSPLVTKWENYYAARPDYLARIIDRGSRYLYYVTSEVEKRGMPMEFALLPMIESAYNPKAESSAKAAGMWQFIPETGKRYGLERTWWYDGRRDVVAATQGALDYLQELYGMFGDWQLVLASYNWGENGVARAIAKNEAAGLPTDYASIRMPDETRNYVPKLLAVRNIIANPSAYGITLAALPNQPYFATVTPGRHMDVKVAAELAEVPVDELLRLNPGFIRPVIAHKDDRQLVLPANKVDIFEKNLAANGDKPLLNWQPYVTHSGESLDKLATSFGITVAELKDINDIGNRERVARGQTILVPKSADIDATEQQTLVALAANRAADPVDTGAQDAPRKVQIATPPAHVVKVALRQSAQAAAPAADDDTPSTYRVARGDTVFNIAKRYGMSVAALKSINGLHGNHISMGQTLKLAANASSHKTSDRGQAQRYTVRRGDTMASIAHKHNVDTDDLKRWNPQPFSPGIQLVIYQPNG</sequence>
<comment type="caution">
    <text evidence="4">The sequence shown here is derived from an EMBL/GenBank/DDBJ whole genome shotgun (WGS) entry which is preliminary data.</text>
</comment>
<dbReference type="PANTHER" id="PTHR33734">
    <property type="entry name" value="LYSM DOMAIN-CONTAINING GPI-ANCHORED PROTEIN 2"/>
    <property type="match status" value="1"/>
</dbReference>
<name>A0A0N0XKL1_9NEIS</name>
<dbReference type="RefSeq" id="WP_053937587.1">
    <property type="nucleotide sequence ID" value="NZ_LAQT01000007.1"/>
</dbReference>
<dbReference type="STRING" id="857265.WG78_09665"/>
<dbReference type="InterPro" id="IPR008258">
    <property type="entry name" value="Transglycosylase_SLT_dom_1"/>
</dbReference>
<protein>
    <submittedName>
        <fullName evidence="4">Membrane-bound lytic murein transglycosylase D</fullName>
        <ecNumber evidence="4">4.2.2.-</ecNumber>
    </submittedName>
</protein>
<dbReference type="Pfam" id="PF01476">
    <property type="entry name" value="LysM"/>
    <property type="match status" value="3"/>
</dbReference>
<dbReference type="PANTHER" id="PTHR33734:SF22">
    <property type="entry name" value="MEMBRANE-BOUND LYTIC MUREIN TRANSGLYCOSYLASE D"/>
    <property type="match status" value="1"/>
</dbReference>